<dbReference type="InterPro" id="IPR023799">
    <property type="entry name" value="RbfA_dom_sf"/>
</dbReference>
<sequence>MLARVLERGVLHDPALYDARVTISEVTVSPDLRNATVWITPLGGGDASDLLAALKRNAGRLGGLLARDIKLKYAPKLRFERDTAFDTSTRIDALLRDPAVRRDVEAADDGEDGHDVDGHDGGEPEDRDGPA</sequence>
<reference evidence="4" key="2">
    <citation type="submission" date="2020-09" db="EMBL/GenBank/DDBJ databases">
        <authorList>
            <person name="Sun Q."/>
            <person name="Kim S."/>
        </authorList>
    </citation>
    <scope>NUCLEOTIDE SEQUENCE</scope>
    <source>
        <strain evidence="4">KCTC 42651</strain>
    </source>
</reference>
<comment type="caution">
    <text evidence="4">The sequence shown here is derived from an EMBL/GenBank/DDBJ whole genome shotgun (WGS) entry which is preliminary data.</text>
</comment>
<keyword evidence="5" id="KW-1185">Reference proteome</keyword>
<dbReference type="Pfam" id="PF02033">
    <property type="entry name" value="RBFA"/>
    <property type="match status" value="1"/>
</dbReference>
<comment type="function">
    <text evidence="2">One of several proteins that assist in the late maturation steps of the functional core of the 30S ribosomal subunit. Associates with free 30S ribosomal subunits (but not with 30S subunits that are part of 70S ribosomes or polysomes). Required for efficient processing of 16S rRNA. May interact with the 5'-terminal helix region of 16S rRNA.</text>
</comment>
<keyword evidence="1 2" id="KW-0690">Ribosome biogenesis</keyword>
<feature type="compositionally biased region" description="Basic and acidic residues" evidence="3">
    <location>
        <begin position="113"/>
        <end position="131"/>
    </location>
</feature>
<keyword evidence="2" id="KW-0963">Cytoplasm</keyword>
<gene>
    <name evidence="2 4" type="primary">rbfA</name>
    <name evidence="4" type="ORF">GCM10017083_02810</name>
</gene>
<protein>
    <recommendedName>
        <fullName evidence="2">Ribosome-binding factor A</fullName>
    </recommendedName>
</protein>
<dbReference type="InterPro" id="IPR015946">
    <property type="entry name" value="KH_dom-like_a/b"/>
</dbReference>
<dbReference type="Proteomes" id="UP000630353">
    <property type="component" value="Unassembled WGS sequence"/>
</dbReference>
<dbReference type="PANTHER" id="PTHR33515">
    <property type="entry name" value="RIBOSOME-BINDING FACTOR A, CHLOROPLASTIC-RELATED"/>
    <property type="match status" value="1"/>
</dbReference>
<accession>A0A918XMR6</accession>
<dbReference type="GO" id="GO:0030490">
    <property type="term" value="P:maturation of SSU-rRNA"/>
    <property type="evidence" value="ECO:0007669"/>
    <property type="project" value="UniProtKB-UniRule"/>
</dbReference>
<dbReference type="GO" id="GO:0005829">
    <property type="term" value="C:cytosol"/>
    <property type="evidence" value="ECO:0007669"/>
    <property type="project" value="TreeGrafter"/>
</dbReference>
<dbReference type="Gene3D" id="3.30.300.20">
    <property type="match status" value="1"/>
</dbReference>
<evidence type="ECO:0000256" key="3">
    <source>
        <dbReference type="SAM" id="MobiDB-lite"/>
    </source>
</evidence>
<dbReference type="PANTHER" id="PTHR33515:SF1">
    <property type="entry name" value="RIBOSOME-BINDING FACTOR A, CHLOROPLASTIC-RELATED"/>
    <property type="match status" value="1"/>
</dbReference>
<comment type="subcellular location">
    <subcellularLocation>
        <location evidence="2">Cytoplasm</location>
    </subcellularLocation>
</comment>
<dbReference type="AlphaFoldDB" id="A0A918XMR6"/>
<evidence type="ECO:0000313" key="5">
    <source>
        <dbReference type="Proteomes" id="UP000630353"/>
    </source>
</evidence>
<organism evidence="4 5">
    <name type="scientific">Thalassobaculum fulvum</name>
    <dbReference type="NCBI Taxonomy" id="1633335"/>
    <lineage>
        <taxon>Bacteria</taxon>
        <taxon>Pseudomonadati</taxon>
        <taxon>Pseudomonadota</taxon>
        <taxon>Alphaproteobacteria</taxon>
        <taxon>Rhodospirillales</taxon>
        <taxon>Thalassobaculaceae</taxon>
        <taxon>Thalassobaculum</taxon>
    </lineage>
</organism>
<dbReference type="HAMAP" id="MF_00003">
    <property type="entry name" value="RbfA"/>
    <property type="match status" value="1"/>
</dbReference>
<dbReference type="SUPFAM" id="SSF89919">
    <property type="entry name" value="Ribosome-binding factor A, RbfA"/>
    <property type="match status" value="1"/>
</dbReference>
<dbReference type="EMBL" id="BMZS01000001">
    <property type="protein sequence ID" value="GHD40013.1"/>
    <property type="molecule type" value="Genomic_DNA"/>
</dbReference>
<dbReference type="InterPro" id="IPR000238">
    <property type="entry name" value="RbfA"/>
</dbReference>
<evidence type="ECO:0000256" key="1">
    <source>
        <dbReference type="ARBA" id="ARBA00022517"/>
    </source>
</evidence>
<feature type="region of interest" description="Disordered" evidence="3">
    <location>
        <begin position="102"/>
        <end position="131"/>
    </location>
</feature>
<evidence type="ECO:0000313" key="4">
    <source>
        <dbReference type="EMBL" id="GHD40013.1"/>
    </source>
</evidence>
<comment type="similarity">
    <text evidence="2">Belongs to the RbfA family.</text>
</comment>
<reference evidence="4" key="1">
    <citation type="journal article" date="2014" name="Int. J. Syst. Evol. Microbiol.">
        <title>Complete genome sequence of Corynebacterium casei LMG S-19264T (=DSM 44701T), isolated from a smear-ripened cheese.</title>
        <authorList>
            <consortium name="US DOE Joint Genome Institute (JGI-PGF)"/>
            <person name="Walter F."/>
            <person name="Albersmeier A."/>
            <person name="Kalinowski J."/>
            <person name="Ruckert C."/>
        </authorList>
    </citation>
    <scope>NUCLEOTIDE SEQUENCE</scope>
    <source>
        <strain evidence="4">KCTC 42651</strain>
    </source>
</reference>
<proteinExistence type="inferred from homology"/>
<evidence type="ECO:0000256" key="2">
    <source>
        <dbReference type="HAMAP-Rule" id="MF_00003"/>
    </source>
</evidence>
<name>A0A918XMR6_9PROT</name>
<dbReference type="GO" id="GO:0043024">
    <property type="term" value="F:ribosomal small subunit binding"/>
    <property type="evidence" value="ECO:0007669"/>
    <property type="project" value="TreeGrafter"/>
</dbReference>
<comment type="subunit">
    <text evidence="2">Monomer. Binds 30S ribosomal subunits, but not 50S ribosomal subunits or 70S ribosomes.</text>
</comment>